<dbReference type="InterPro" id="IPR036759">
    <property type="entry name" value="TPK_catalytic_sf"/>
</dbReference>
<dbReference type="InterPro" id="IPR007371">
    <property type="entry name" value="TPK_catalytic"/>
</dbReference>
<dbReference type="GO" id="GO:0016301">
    <property type="term" value="F:kinase activity"/>
    <property type="evidence" value="ECO:0007669"/>
    <property type="project" value="UniProtKB-KW"/>
</dbReference>
<dbReference type="GO" id="GO:0009229">
    <property type="term" value="P:thiamine diphosphate biosynthetic process"/>
    <property type="evidence" value="ECO:0007669"/>
    <property type="project" value="InterPro"/>
</dbReference>
<dbReference type="SUPFAM" id="SSF63862">
    <property type="entry name" value="Thiamin pyrophosphokinase, substrate-binding domain"/>
    <property type="match status" value="1"/>
</dbReference>
<protein>
    <recommendedName>
        <fullName evidence="5">Thiamine diphosphokinase</fullName>
        <ecNumber evidence="5">2.7.6.2</ecNumber>
    </recommendedName>
</protein>
<evidence type="ECO:0000259" key="6">
    <source>
        <dbReference type="SMART" id="SM00983"/>
    </source>
</evidence>
<dbReference type="SUPFAM" id="SSF63999">
    <property type="entry name" value="Thiamin pyrophosphokinase, catalytic domain"/>
    <property type="match status" value="1"/>
</dbReference>
<dbReference type="InterPro" id="IPR006282">
    <property type="entry name" value="Thi_PPkinase"/>
</dbReference>
<accession>A0A1G9VMN0</accession>
<reference evidence="7 8" key="1">
    <citation type="submission" date="2016-10" db="EMBL/GenBank/DDBJ databases">
        <authorList>
            <person name="de Groot N.N."/>
        </authorList>
    </citation>
    <scope>NUCLEOTIDE SEQUENCE [LARGE SCALE GENOMIC DNA]</scope>
    <source>
        <strain evidence="7 8">CGMCC 1.5012</strain>
    </source>
</reference>
<dbReference type="Gene3D" id="3.40.50.10240">
    <property type="entry name" value="Thiamin pyrophosphokinase, catalytic domain"/>
    <property type="match status" value="1"/>
</dbReference>
<dbReference type="GO" id="GO:0005524">
    <property type="term" value="F:ATP binding"/>
    <property type="evidence" value="ECO:0007669"/>
    <property type="project" value="UniProtKB-KW"/>
</dbReference>
<organism evidence="7 8">
    <name type="scientific">Acetanaerobacterium elongatum</name>
    <dbReference type="NCBI Taxonomy" id="258515"/>
    <lineage>
        <taxon>Bacteria</taxon>
        <taxon>Bacillati</taxon>
        <taxon>Bacillota</taxon>
        <taxon>Clostridia</taxon>
        <taxon>Eubacteriales</taxon>
        <taxon>Oscillospiraceae</taxon>
        <taxon>Acetanaerobacterium</taxon>
    </lineage>
</organism>
<dbReference type="OrthoDB" id="9804377at2"/>
<dbReference type="InterPro" id="IPR053149">
    <property type="entry name" value="TPK"/>
</dbReference>
<dbReference type="EC" id="2.7.6.2" evidence="5"/>
<dbReference type="CDD" id="cd07995">
    <property type="entry name" value="TPK"/>
    <property type="match status" value="1"/>
</dbReference>
<dbReference type="InterPro" id="IPR036371">
    <property type="entry name" value="TPK_B1-bd_sf"/>
</dbReference>
<keyword evidence="2" id="KW-0547">Nucleotide-binding</keyword>
<dbReference type="Proteomes" id="UP000199182">
    <property type="component" value="Unassembled WGS sequence"/>
</dbReference>
<keyword evidence="8" id="KW-1185">Reference proteome</keyword>
<dbReference type="STRING" id="258515.SAMN05192585_10448"/>
<evidence type="ECO:0000256" key="4">
    <source>
        <dbReference type="ARBA" id="ARBA00022840"/>
    </source>
</evidence>
<dbReference type="GO" id="GO:0006772">
    <property type="term" value="P:thiamine metabolic process"/>
    <property type="evidence" value="ECO:0007669"/>
    <property type="project" value="UniProtKB-UniRule"/>
</dbReference>
<gene>
    <name evidence="7" type="ORF">SAMN05192585_10448</name>
</gene>
<dbReference type="Pfam" id="PF04263">
    <property type="entry name" value="TPK_catalytic"/>
    <property type="match status" value="1"/>
</dbReference>
<sequence>MGTGSKALTGVVCSAKRVTFMQKCIVVSASRLEEDLNKQDYINGDEYIICADGGYDNALRLGLQPNLLVGDMDSIAALPSGVEIIPVPAEKDDTDTMLAVKLAIERGFDAITILGGVGGRLDHLFANIQTLLYCAEHGVEAVLAGVKNSAFIIVNTTKTMQAQKDYFVSVFSLSPFSDGVTLKGLRYPLVDAHVVNSFPIGVSNEFREDTAQITVKSGTLLVILSSKKQ</sequence>
<evidence type="ECO:0000256" key="1">
    <source>
        <dbReference type="ARBA" id="ARBA00022679"/>
    </source>
</evidence>
<keyword evidence="3 7" id="KW-0418">Kinase</keyword>
<evidence type="ECO:0000313" key="8">
    <source>
        <dbReference type="Proteomes" id="UP000199182"/>
    </source>
</evidence>
<dbReference type="AlphaFoldDB" id="A0A1G9VMN0"/>
<keyword evidence="4" id="KW-0067">ATP-binding</keyword>
<dbReference type="GO" id="GO:0030975">
    <property type="term" value="F:thiamine binding"/>
    <property type="evidence" value="ECO:0007669"/>
    <property type="project" value="InterPro"/>
</dbReference>
<dbReference type="NCBIfam" id="TIGR01378">
    <property type="entry name" value="thi_PPkinase"/>
    <property type="match status" value="1"/>
</dbReference>
<feature type="domain" description="Thiamin pyrophosphokinase thiamin-binding" evidence="6">
    <location>
        <begin position="157"/>
        <end position="221"/>
    </location>
</feature>
<evidence type="ECO:0000256" key="2">
    <source>
        <dbReference type="ARBA" id="ARBA00022741"/>
    </source>
</evidence>
<dbReference type="Pfam" id="PF04265">
    <property type="entry name" value="TPK_B1_binding"/>
    <property type="match status" value="1"/>
</dbReference>
<evidence type="ECO:0000256" key="3">
    <source>
        <dbReference type="ARBA" id="ARBA00022777"/>
    </source>
</evidence>
<evidence type="ECO:0000313" key="7">
    <source>
        <dbReference type="EMBL" id="SDM73366.1"/>
    </source>
</evidence>
<dbReference type="InterPro" id="IPR007373">
    <property type="entry name" value="Thiamin_PyroPKinase_B1-bd"/>
</dbReference>
<dbReference type="GO" id="GO:0004788">
    <property type="term" value="F:thiamine diphosphokinase activity"/>
    <property type="evidence" value="ECO:0007669"/>
    <property type="project" value="UniProtKB-UniRule"/>
</dbReference>
<keyword evidence="1" id="KW-0808">Transferase</keyword>
<dbReference type="EMBL" id="FNID01000004">
    <property type="protein sequence ID" value="SDM73366.1"/>
    <property type="molecule type" value="Genomic_DNA"/>
</dbReference>
<dbReference type="PANTHER" id="PTHR41299">
    <property type="entry name" value="THIAMINE PYROPHOSPHOKINASE"/>
    <property type="match status" value="1"/>
</dbReference>
<dbReference type="SMART" id="SM00983">
    <property type="entry name" value="TPK_B1_binding"/>
    <property type="match status" value="1"/>
</dbReference>
<evidence type="ECO:0000256" key="5">
    <source>
        <dbReference type="NCBIfam" id="TIGR01378"/>
    </source>
</evidence>
<dbReference type="PANTHER" id="PTHR41299:SF1">
    <property type="entry name" value="THIAMINE PYROPHOSPHOKINASE"/>
    <property type="match status" value="1"/>
</dbReference>
<proteinExistence type="predicted"/>
<name>A0A1G9VMN0_9FIRM</name>